<name>A0A4Q0SY34_9BACT</name>
<dbReference type="SUPFAM" id="SSF53822">
    <property type="entry name" value="Periplasmic binding protein-like I"/>
    <property type="match status" value="1"/>
</dbReference>
<dbReference type="CDD" id="cd06267">
    <property type="entry name" value="PBP1_LacI_sugar_binding-like"/>
    <property type="match status" value="1"/>
</dbReference>
<dbReference type="CDD" id="cd01392">
    <property type="entry name" value="HTH_LacI"/>
    <property type="match status" value="1"/>
</dbReference>
<dbReference type="Pfam" id="PF00532">
    <property type="entry name" value="Peripla_BP_1"/>
    <property type="match status" value="1"/>
</dbReference>
<feature type="domain" description="HTH lacI-type" evidence="4">
    <location>
        <begin position="6"/>
        <end position="60"/>
    </location>
</feature>
<dbReference type="OrthoDB" id="9796186at2"/>
<keyword evidence="2" id="KW-0238">DNA-binding</keyword>
<gene>
    <name evidence="5" type="ORF">GRAN_2970</name>
</gene>
<dbReference type="EMBL" id="RDSM01000002">
    <property type="protein sequence ID" value="RXH56113.1"/>
    <property type="molecule type" value="Genomic_DNA"/>
</dbReference>
<reference evidence="5 6" key="1">
    <citation type="submission" date="2018-11" db="EMBL/GenBank/DDBJ databases">
        <authorList>
            <person name="Mardanov A.V."/>
            <person name="Ravin N.V."/>
            <person name="Dedysh S.N."/>
        </authorList>
    </citation>
    <scope>NUCLEOTIDE SEQUENCE [LARGE SCALE GENOMIC DNA]</scope>
    <source>
        <strain evidence="5 6">AF10</strain>
    </source>
</reference>
<sequence length="332" mass="36437">MSSRKPTVLDVAKLAQVGASTVSRCLRGGPYVSEDVRQRIMDAVHALGYEPNEVARSLRGGRTKSIGVVFPQIANPYFSRCVQEIELEATRQGLSVILLTHQEDPERQSKQLAVLRRSRADGVILTAAPDSDMERLRHELGSMPVVALDRPLWQDADVVMLRHVEAAQLATRHLLEHGIHEIACVTASPSIYSFQERIQGYEQAMQKAGEKSTVIAAADYGALQTAVRKALTRKPKLRALFALSSMATVSAMKAIREVQADHARDVAVIGFDDVDLASLVQPAITVVVQPTDLMARESVRLLVKRISADHSLPVQRVQLEAELLLRNSCGCP</sequence>
<dbReference type="AlphaFoldDB" id="A0A4Q0SY34"/>
<keyword evidence="3" id="KW-0804">Transcription</keyword>
<evidence type="ECO:0000256" key="1">
    <source>
        <dbReference type="ARBA" id="ARBA00023015"/>
    </source>
</evidence>
<evidence type="ECO:0000256" key="3">
    <source>
        <dbReference type="ARBA" id="ARBA00023163"/>
    </source>
</evidence>
<dbReference type="SMART" id="SM00354">
    <property type="entry name" value="HTH_LACI"/>
    <property type="match status" value="1"/>
</dbReference>
<organism evidence="5 6">
    <name type="scientific">Granulicella sibirica</name>
    <dbReference type="NCBI Taxonomy" id="2479048"/>
    <lineage>
        <taxon>Bacteria</taxon>
        <taxon>Pseudomonadati</taxon>
        <taxon>Acidobacteriota</taxon>
        <taxon>Terriglobia</taxon>
        <taxon>Terriglobales</taxon>
        <taxon>Acidobacteriaceae</taxon>
        <taxon>Granulicella</taxon>
    </lineage>
</organism>
<evidence type="ECO:0000313" key="5">
    <source>
        <dbReference type="EMBL" id="RXH56113.1"/>
    </source>
</evidence>
<dbReference type="PANTHER" id="PTHR30146:SF109">
    <property type="entry name" value="HTH-TYPE TRANSCRIPTIONAL REGULATOR GALS"/>
    <property type="match status" value="1"/>
</dbReference>
<dbReference type="InterPro" id="IPR000843">
    <property type="entry name" value="HTH_LacI"/>
</dbReference>
<dbReference type="RefSeq" id="WP_128913636.1">
    <property type="nucleotide sequence ID" value="NZ_RDSM01000002.1"/>
</dbReference>
<protein>
    <submittedName>
        <fullName evidence="5">Transcriptional regulator, LacI family</fullName>
    </submittedName>
</protein>
<dbReference type="PROSITE" id="PS50932">
    <property type="entry name" value="HTH_LACI_2"/>
    <property type="match status" value="1"/>
</dbReference>
<dbReference type="Gene3D" id="1.10.260.40">
    <property type="entry name" value="lambda repressor-like DNA-binding domains"/>
    <property type="match status" value="1"/>
</dbReference>
<evidence type="ECO:0000313" key="6">
    <source>
        <dbReference type="Proteomes" id="UP000289437"/>
    </source>
</evidence>
<dbReference type="Pfam" id="PF00356">
    <property type="entry name" value="LacI"/>
    <property type="match status" value="1"/>
</dbReference>
<dbReference type="Gene3D" id="3.40.50.2300">
    <property type="match status" value="2"/>
</dbReference>
<dbReference type="SUPFAM" id="SSF47413">
    <property type="entry name" value="lambda repressor-like DNA-binding domains"/>
    <property type="match status" value="1"/>
</dbReference>
<comment type="caution">
    <text evidence="5">The sequence shown here is derived from an EMBL/GenBank/DDBJ whole genome shotgun (WGS) entry which is preliminary data.</text>
</comment>
<evidence type="ECO:0000256" key="2">
    <source>
        <dbReference type="ARBA" id="ARBA00023125"/>
    </source>
</evidence>
<accession>A0A4Q0SY34</accession>
<evidence type="ECO:0000259" key="4">
    <source>
        <dbReference type="PROSITE" id="PS50932"/>
    </source>
</evidence>
<dbReference type="GO" id="GO:0003700">
    <property type="term" value="F:DNA-binding transcription factor activity"/>
    <property type="evidence" value="ECO:0007669"/>
    <property type="project" value="TreeGrafter"/>
</dbReference>
<keyword evidence="6" id="KW-1185">Reference proteome</keyword>
<reference evidence="6" key="2">
    <citation type="submission" date="2019-02" db="EMBL/GenBank/DDBJ databases">
        <title>Granulicella sibirica sp. nov., a psychrotolerant acidobacterium isolated from an organic soil layer in forested tundra, West Siberia.</title>
        <authorList>
            <person name="Oshkin I.Y."/>
            <person name="Kulichevskaya I.S."/>
            <person name="Rijpstra W.I.C."/>
            <person name="Sinninghe Damste J.S."/>
            <person name="Rakitin A.L."/>
            <person name="Ravin N.V."/>
            <person name="Dedysh S.N."/>
        </authorList>
    </citation>
    <scope>NUCLEOTIDE SEQUENCE [LARGE SCALE GENOMIC DNA]</scope>
    <source>
        <strain evidence="6">AF10</strain>
    </source>
</reference>
<proteinExistence type="predicted"/>
<dbReference type="Proteomes" id="UP000289437">
    <property type="component" value="Unassembled WGS sequence"/>
</dbReference>
<dbReference type="InterPro" id="IPR028082">
    <property type="entry name" value="Peripla_BP_I"/>
</dbReference>
<dbReference type="InterPro" id="IPR010982">
    <property type="entry name" value="Lambda_DNA-bd_dom_sf"/>
</dbReference>
<dbReference type="InterPro" id="IPR001761">
    <property type="entry name" value="Peripla_BP/Lac1_sug-bd_dom"/>
</dbReference>
<keyword evidence="1" id="KW-0805">Transcription regulation</keyword>
<dbReference type="GO" id="GO:0000976">
    <property type="term" value="F:transcription cis-regulatory region binding"/>
    <property type="evidence" value="ECO:0007669"/>
    <property type="project" value="TreeGrafter"/>
</dbReference>
<dbReference type="PANTHER" id="PTHR30146">
    <property type="entry name" value="LACI-RELATED TRANSCRIPTIONAL REPRESSOR"/>
    <property type="match status" value="1"/>
</dbReference>